<feature type="domain" description="DUF4886" evidence="4">
    <location>
        <begin position="31"/>
        <end position="272"/>
    </location>
</feature>
<keyword evidence="2" id="KW-0378">Hydrolase</keyword>
<dbReference type="InterPro" id="IPR032506">
    <property type="entry name" value="SGSH_C"/>
</dbReference>
<feature type="chain" id="PRO_5037564797" description="Arylsulfatase A" evidence="3">
    <location>
        <begin position="24"/>
        <end position="766"/>
    </location>
</feature>
<evidence type="ECO:0000259" key="5">
    <source>
        <dbReference type="Pfam" id="PF16347"/>
    </source>
</evidence>
<feature type="domain" description="N-sulphoglucosamine sulphohydrolase C-terminal" evidence="5">
    <location>
        <begin position="604"/>
        <end position="754"/>
    </location>
</feature>
<dbReference type="PANTHER" id="PTHR43108">
    <property type="entry name" value="N-ACETYLGLUCOSAMINE-6-SULFATASE FAMILY MEMBER"/>
    <property type="match status" value="1"/>
</dbReference>
<keyword evidence="7" id="KW-1185">Reference proteome</keyword>
<dbReference type="Proteomes" id="UP000660862">
    <property type="component" value="Unassembled WGS sequence"/>
</dbReference>
<dbReference type="CDD" id="cd16031">
    <property type="entry name" value="G6S_like"/>
    <property type="match status" value="1"/>
</dbReference>
<dbReference type="RefSeq" id="WP_229738671.1">
    <property type="nucleotide sequence ID" value="NZ_BMER01000001.1"/>
</dbReference>
<dbReference type="AlphaFoldDB" id="A0A917HQM0"/>
<comment type="caution">
    <text evidence="6">The sequence shown here is derived from an EMBL/GenBank/DDBJ whole genome shotgun (WGS) entry which is preliminary data.</text>
</comment>
<comment type="similarity">
    <text evidence="1">Belongs to the sulfatase family.</text>
</comment>
<dbReference type="InterPro" id="IPR032616">
    <property type="entry name" value="DUF4886"/>
</dbReference>
<dbReference type="InterPro" id="IPR024607">
    <property type="entry name" value="Sulfatase_CS"/>
</dbReference>
<dbReference type="InterPro" id="IPR002591">
    <property type="entry name" value="Phosphodiest/P_Trfase"/>
</dbReference>
<evidence type="ECO:0000259" key="4">
    <source>
        <dbReference type="Pfam" id="PF16227"/>
    </source>
</evidence>
<dbReference type="PROSITE" id="PS00523">
    <property type="entry name" value="SULFATASE_1"/>
    <property type="match status" value="1"/>
</dbReference>
<evidence type="ECO:0000313" key="7">
    <source>
        <dbReference type="Proteomes" id="UP000660862"/>
    </source>
</evidence>
<evidence type="ECO:0000256" key="3">
    <source>
        <dbReference type="SAM" id="SignalP"/>
    </source>
</evidence>
<dbReference type="InterPro" id="IPR036514">
    <property type="entry name" value="SGNH_hydro_sf"/>
</dbReference>
<organism evidence="6 7">
    <name type="scientific">Parapedobacter pyrenivorans</name>
    <dbReference type="NCBI Taxonomy" id="1305674"/>
    <lineage>
        <taxon>Bacteria</taxon>
        <taxon>Pseudomonadati</taxon>
        <taxon>Bacteroidota</taxon>
        <taxon>Sphingobacteriia</taxon>
        <taxon>Sphingobacteriales</taxon>
        <taxon>Sphingobacteriaceae</taxon>
        <taxon>Parapedobacter</taxon>
    </lineage>
</organism>
<dbReference type="InterPro" id="IPR017850">
    <property type="entry name" value="Alkaline_phosphatase_core_sf"/>
</dbReference>
<sequence>MININRFLLAVCLLTAFTHHAWAQGQQDTLRVLAIGNSFSQDAVEQYLHELAAAAGKHMVIGNMYIGGAPLSLHWENAQGDKAAYSYRKIDAAGANTTREHVSILTALADERWDYISLQQASPLSGQFDSYRLPLNSLYHYIDSATAGSSRFIWHQTWAYAANSTHDGFANYDNDQQTMYKAIMKASAQAQQLVPIDLLIPCGTAIQNARTSFIGDSLTRDGYHLDLHIGRFIAACTWFESLFGKQAPVGHYRPDQVSEAQAAIARQAAHAAVRQPFSVTEIKSQPNVLIILSDDHAFQAISAYGHGSVQTPNIDRIAREGARFVGAYVTNSICGPSRATLLTGKYSHKNGFKDNETSTFDHGQDLFVKRLQGVGYQTAWIGKQHLGNNPQGFDYYSILPGQGSYYNPDFINQDGKKEHVEGYVTDIITDKAETWLEGRDHNRPFCLVIGHKATHRTWLPDTVDFGRYEQMDFPLPKTFYDDYTGRQAAALQEMSIAKDMRMGYDLKMQTIGEADREAAVKRMNDAQRQKFDAYYQPIFADFKSRNLSGRALAEWKYQHYMRDYLSTAASMDRSIGRVLDYLDTHGLTENTLVIYLSDQGFYLGEHGWFDKRFMYEESFRTPMVARMPGVIAPGSEIGHFVVNTDIAPTVLDLAGAAIPADMQGMSMLPLFKRPEAAIRDAVYYHYYENGEHAVSPHFGVRTARYKLIRFYKRVDAWELFDLKEDPNEMDNLYGKTGYKAITTEMKKLLTEQIKKFDDQEAAALLM</sequence>
<protein>
    <recommendedName>
        <fullName evidence="8">Arylsulfatase A</fullName>
    </recommendedName>
</protein>
<proteinExistence type="inferred from homology"/>
<dbReference type="Pfam" id="PF16347">
    <property type="entry name" value="SGSH_C"/>
    <property type="match status" value="1"/>
</dbReference>
<dbReference type="Gene3D" id="3.40.50.1110">
    <property type="entry name" value="SGNH hydrolase"/>
    <property type="match status" value="1"/>
</dbReference>
<evidence type="ECO:0000256" key="1">
    <source>
        <dbReference type="ARBA" id="ARBA00008779"/>
    </source>
</evidence>
<name>A0A917HQM0_9SPHI</name>
<dbReference type="Gene3D" id="3.40.720.10">
    <property type="entry name" value="Alkaline Phosphatase, subunit A"/>
    <property type="match status" value="1"/>
</dbReference>
<evidence type="ECO:0000313" key="6">
    <source>
        <dbReference type="EMBL" id="GGG87130.1"/>
    </source>
</evidence>
<reference evidence="6" key="1">
    <citation type="journal article" date="2014" name="Int. J. Syst. Evol. Microbiol.">
        <title>Complete genome sequence of Corynebacterium casei LMG S-19264T (=DSM 44701T), isolated from a smear-ripened cheese.</title>
        <authorList>
            <consortium name="US DOE Joint Genome Institute (JGI-PGF)"/>
            <person name="Walter F."/>
            <person name="Albersmeier A."/>
            <person name="Kalinowski J."/>
            <person name="Ruckert C."/>
        </authorList>
    </citation>
    <scope>NUCLEOTIDE SEQUENCE</scope>
    <source>
        <strain evidence="6">CGMCC 1.12195</strain>
    </source>
</reference>
<accession>A0A917HQM0</accession>
<evidence type="ECO:0008006" key="8">
    <source>
        <dbReference type="Google" id="ProtNLM"/>
    </source>
</evidence>
<gene>
    <name evidence="6" type="ORF">GCM10007415_21000</name>
</gene>
<dbReference type="Pfam" id="PF01663">
    <property type="entry name" value="Phosphodiest"/>
    <property type="match status" value="1"/>
</dbReference>
<dbReference type="GO" id="GO:0016788">
    <property type="term" value="F:hydrolase activity, acting on ester bonds"/>
    <property type="evidence" value="ECO:0007669"/>
    <property type="project" value="UniProtKB-ARBA"/>
</dbReference>
<feature type="signal peptide" evidence="3">
    <location>
        <begin position="1"/>
        <end position="23"/>
    </location>
</feature>
<evidence type="ECO:0000256" key="2">
    <source>
        <dbReference type="ARBA" id="ARBA00022801"/>
    </source>
</evidence>
<dbReference type="SUPFAM" id="SSF53649">
    <property type="entry name" value="Alkaline phosphatase-like"/>
    <property type="match status" value="1"/>
</dbReference>
<dbReference type="EMBL" id="BMER01000001">
    <property type="protein sequence ID" value="GGG87130.1"/>
    <property type="molecule type" value="Genomic_DNA"/>
</dbReference>
<dbReference type="PANTHER" id="PTHR43108:SF6">
    <property type="entry name" value="N-SULPHOGLUCOSAMINE SULPHOHYDROLASE"/>
    <property type="match status" value="1"/>
</dbReference>
<keyword evidence="3" id="KW-0732">Signal</keyword>
<reference evidence="6" key="2">
    <citation type="submission" date="2020-09" db="EMBL/GenBank/DDBJ databases">
        <authorList>
            <person name="Sun Q."/>
            <person name="Zhou Y."/>
        </authorList>
    </citation>
    <scope>NUCLEOTIDE SEQUENCE</scope>
    <source>
        <strain evidence="6">CGMCC 1.12195</strain>
    </source>
</reference>
<dbReference type="Pfam" id="PF16227">
    <property type="entry name" value="DUF4886"/>
    <property type="match status" value="1"/>
</dbReference>